<dbReference type="AlphaFoldDB" id="A0A0F9JH58"/>
<feature type="region of interest" description="Disordered" evidence="1">
    <location>
        <begin position="1"/>
        <end position="27"/>
    </location>
</feature>
<sequence length="179" mass="20403">MQRDRLQSYEGNGPKATPTFSAGEMQRRQDALRTRMAEAGLEAVLLTSYHNINYYADFMYFQFCRRYGLVIDHDRATTISAGIDGGQPWRRSFGANVTYTDWSKDNLFHAVRQPVQVDVAGHGLVPAARHGHKRLLDVLIGQPHRAQVRPVGRPRRAPFHRLASQPSGRHHLRRSLPHN</sequence>
<accession>A0A0F9JH58</accession>
<feature type="compositionally biased region" description="Basic residues" evidence="1">
    <location>
        <begin position="168"/>
        <end position="179"/>
    </location>
</feature>
<organism evidence="3">
    <name type="scientific">marine sediment metagenome</name>
    <dbReference type="NCBI Taxonomy" id="412755"/>
    <lineage>
        <taxon>unclassified sequences</taxon>
        <taxon>metagenomes</taxon>
        <taxon>ecological metagenomes</taxon>
    </lineage>
</organism>
<evidence type="ECO:0000256" key="1">
    <source>
        <dbReference type="SAM" id="MobiDB-lite"/>
    </source>
</evidence>
<evidence type="ECO:0000259" key="2">
    <source>
        <dbReference type="Pfam" id="PF01321"/>
    </source>
</evidence>
<dbReference type="SUPFAM" id="SSF53092">
    <property type="entry name" value="Creatinase/prolidase N-terminal domain"/>
    <property type="match status" value="1"/>
</dbReference>
<name>A0A0F9JH58_9ZZZZ</name>
<dbReference type="InterPro" id="IPR050659">
    <property type="entry name" value="Peptidase_M24B"/>
</dbReference>
<dbReference type="PANTHER" id="PTHR46112:SF2">
    <property type="entry name" value="XAA-PRO AMINOPEPTIDASE P-RELATED"/>
    <property type="match status" value="1"/>
</dbReference>
<proteinExistence type="predicted"/>
<feature type="region of interest" description="Disordered" evidence="1">
    <location>
        <begin position="147"/>
        <end position="179"/>
    </location>
</feature>
<protein>
    <recommendedName>
        <fullName evidence="2">Creatinase N-terminal domain-containing protein</fullName>
    </recommendedName>
</protein>
<dbReference type="Gene3D" id="3.40.350.10">
    <property type="entry name" value="Creatinase/prolidase N-terminal domain"/>
    <property type="match status" value="1"/>
</dbReference>
<dbReference type="InterPro" id="IPR000587">
    <property type="entry name" value="Creatinase_N"/>
</dbReference>
<gene>
    <name evidence="3" type="ORF">LCGC14_1529150</name>
</gene>
<dbReference type="Pfam" id="PF01321">
    <property type="entry name" value="Creatinase_N"/>
    <property type="match status" value="1"/>
</dbReference>
<dbReference type="PANTHER" id="PTHR46112">
    <property type="entry name" value="AMINOPEPTIDASE"/>
    <property type="match status" value="1"/>
</dbReference>
<comment type="caution">
    <text evidence="3">The sequence shown here is derived from an EMBL/GenBank/DDBJ whole genome shotgun (WGS) entry which is preliminary data.</text>
</comment>
<evidence type="ECO:0000313" key="3">
    <source>
        <dbReference type="EMBL" id="KKM61696.1"/>
    </source>
</evidence>
<feature type="domain" description="Creatinase N-terminal" evidence="2">
    <location>
        <begin position="28"/>
        <end position="78"/>
    </location>
</feature>
<dbReference type="EMBL" id="LAZR01011434">
    <property type="protein sequence ID" value="KKM61696.1"/>
    <property type="molecule type" value="Genomic_DNA"/>
</dbReference>
<dbReference type="InterPro" id="IPR029149">
    <property type="entry name" value="Creatin/AminoP/Spt16_N"/>
</dbReference>
<reference evidence="3" key="1">
    <citation type="journal article" date="2015" name="Nature">
        <title>Complex archaea that bridge the gap between prokaryotes and eukaryotes.</title>
        <authorList>
            <person name="Spang A."/>
            <person name="Saw J.H."/>
            <person name="Jorgensen S.L."/>
            <person name="Zaremba-Niedzwiedzka K."/>
            <person name="Martijn J."/>
            <person name="Lind A.E."/>
            <person name="van Eijk R."/>
            <person name="Schleper C."/>
            <person name="Guy L."/>
            <person name="Ettema T.J."/>
        </authorList>
    </citation>
    <scope>NUCLEOTIDE SEQUENCE</scope>
</reference>